<feature type="domain" description="EF-hand" evidence="2">
    <location>
        <begin position="35"/>
        <end position="68"/>
    </location>
</feature>
<keyword evidence="1" id="KW-0106">Calcium</keyword>
<dbReference type="Gene3D" id="1.10.238.10">
    <property type="entry name" value="EF-hand"/>
    <property type="match status" value="1"/>
</dbReference>
<dbReference type="GeneID" id="98148021"/>
<dbReference type="EMBL" id="JBFXLQ010000019">
    <property type="protein sequence ID" value="KAL2867372.1"/>
    <property type="molecule type" value="Genomic_DNA"/>
</dbReference>
<dbReference type="InterPro" id="IPR002048">
    <property type="entry name" value="EF_hand_dom"/>
</dbReference>
<dbReference type="RefSeq" id="XP_070886351.1">
    <property type="nucleotide sequence ID" value="XM_071032949.1"/>
</dbReference>
<comment type="caution">
    <text evidence="3">The sequence shown here is derived from an EMBL/GenBank/DDBJ whole genome shotgun (WGS) entry which is preliminary data.</text>
</comment>
<gene>
    <name evidence="3" type="ORF">BJX67DRAFT_381084</name>
</gene>
<keyword evidence="4" id="KW-1185">Reference proteome</keyword>
<evidence type="ECO:0000259" key="2">
    <source>
        <dbReference type="PROSITE" id="PS50222"/>
    </source>
</evidence>
<dbReference type="PROSITE" id="PS00018">
    <property type="entry name" value="EF_HAND_1"/>
    <property type="match status" value="1"/>
</dbReference>
<evidence type="ECO:0000313" key="4">
    <source>
        <dbReference type="Proteomes" id="UP001610432"/>
    </source>
</evidence>
<sequence>MSLYFFLPRRIPTERPGYITPEELVEYGQRAGVGITAEDAASLIAELDLDKDGKVSFSEFIKALGERA</sequence>
<protein>
    <recommendedName>
        <fullName evidence="2">EF-hand domain-containing protein</fullName>
    </recommendedName>
</protein>
<proteinExistence type="predicted"/>
<dbReference type="PROSITE" id="PS50222">
    <property type="entry name" value="EF_HAND_2"/>
    <property type="match status" value="1"/>
</dbReference>
<evidence type="ECO:0000313" key="3">
    <source>
        <dbReference type="EMBL" id="KAL2867372.1"/>
    </source>
</evidence>
<name>A0ABR4LVI7_9EURO</name>
<dbReference type="Proteomes" id="UP001610432">
    <property type="component" value="Unassembled WGS sequence"/>
</dbReference>
<organism evidence="3 4">
    <name type="scientific">Aspergillus lucknowensis</name>
    <dbReference type="NCBI Taxonomy" id="176173"/>
    <lineage>
        <taxon>Eukaryota</taxon>
        <taxon>Fungi</taxon>
        <taxon>Dikarya</taxon>
        <taxon>Ascomycota</taxon>
        <taxon>Pezizomycotina</taxon>
        <taxon>Eurotiomycetes</taxon>
        <taxon>Eurotiomycetidae</taxon>
        <taxon>Eurotiales</taxon>
        <taxon>Aspergillaceae</taxon>
        <taxon>Aspergillus</taxon>
        <taxon>Aspergillus subgen. Nidulantes</taxon>
    </lineage>
</organism>
<dbReference type="CDD" id="cd00051">
    <property type="entry name" value="EFh"/>
    <property type="match status" value="1"/>
</dbReference>
<dbReference type="SUPFAM" id="SSF47473">
    <property type="entry name" value="EF-hand"/>
    <property type="match status" value="1"/>
</dbReference>
<reference evidence="3 4" key="1">
    <citation type="submission" date="2024-07" db="EMBL/GenBank/DDBJ databases">
        <title>Section-level genome sequencing and comparative genomics of Aspergillus sections Usti and Cavernicolus.</title>
        <authorList>
            <consortium name="Lawrence Berkeley National Laboratory"/>
            <person name="Nybo J.L."/>
            <person name="Vesth T.C."/>
            <person name="Theobald S."/>
            <person name="Frisvad J.C."/>
            <person name="Larsen T.O."/>
            <person name="Kjaerboelling I."/>
            <person name="Rothschild-Mancinelli K."/>
            <person name="Lyhne E.K."/>
            <person name="Kogle M.E."/>
            <person name="Barry K."/>
            <person name="Clum A."/>
            <person name="Na H."/>
            <person name="Ledsgaard L."/>
            <person name="Lin J."/>
            <person name="Lipzen A."/>
            <person name="Kuo A."/>
            <person name="Riley R."/>
            <person name="Mondo S."/>
            <person name="Labutti K."/>
            <person name="Haridas S."/>
            <person name="Pangalinan J."/>
            <person name="Salamov A.A."/>
            <person name="Simmons B.A."/>
            <person name="Magnuson J.K."/>
            <person name="Chen J."/>
            <person name="Drula E."/>
            <person name="Henrissat B."/>
            <person name="Wiebenga A."/>
            <person name="Lubbers R.J."/>
            <person name="Gomes A.C."/>
            <person name="Macurrencykelacurrency M.R."/>
            <person name="Stajich J."/>
            <person name="Grigoriev I.V."/>
            <person name="Mortensen U.H."/>
            <person name="De Vries R.P."/>
            <person name="Baker S.E."/>
            <person name="Andersen M.R."/>
        </authorList>
    </citation>
    <scope>NUCLEOTIDE SEQUENCE [LARGE SCALE GENOMIC DNA]</scope>
    <source>
        <strain evidence="3 4">CBS 449.75</strain>
    </source>
</reference>
<dbReference type="InterPro" id="IPR011992">
    <property type="entry name" value="EF-hand-dom_pair"/>
</dbReference>
<accession>A0ABR4LVI7</accession>
<evidence type="ECO:0000256" key="1">
    <source>
        <dbReference type="ARBA" id="ARBA00022837"/>
    </source>
</evidence>
<dbReference type="SMART" id="SM00054">
    <property type="entry name" value="EFh"/>
    <property type="match status" value="1"/>
</dbReference>
<dbReference type="InterPro" id="IPR018247">
    <property type="entry name" value="EF_Hand_1_Ca_BS"/>
</dbReference>
<dbReference type="Pfam" id="PF13499">
    <property type="entry name" value="EF-hand_7"/>
    <property type="match status" value="1"/>
</dbReference>